<feature type="transmembrane region" description="Helical" evidence="14">
    <location>
        <begin position="660"/>
        <end position="683"/>
    </location>
</feature>
<dbReference type="PROSITE" id="PS01187">
    <property type="entry name" value="EGF_CA"/>
    <property type="match status" value="2"/>
</dbReference>
<dbReference type="InParanoid" id="G1KKJ9"/>
<feature type="transmembrane region" description="Helical" evidence="14">
    <location>
        <begin position="508"/>
        <end position="526"/>
    </location>
</feature>
<dbReference type="PROSITE" id="PS50221">
    <property type="entry name" value="GAIN_B"/>
    <property type="match status" value="1"/>
</dbReference>
<feature type="transmembrane region" description="Helical" evidence="14">
    <location>
        <begin position="532"/>
        <end position="556"/>
    </location>
</feature>
<evidence type="ECO:0000256" key="14">
    <source>
        <dbReference type="SAM" id="Phobius"/>
    </source>
</evidence>
<accession>G1KKJ9</accession>
<protein>
    <submittedName>
        <fullName evidence="19">Adhesion G protein-coupled receptor E5</fullName>
    </submittedName>
</protein>
<evidence type="ECO:0000313" key="20">
    <source>
        <dbReference type="Proteomes" id="UP000001646"/>
    </source>
</evidence>
<evidence type="ECO:0000256" key="4">
    <source>
        <dbReference type="ARBA" id="ARBA00022692"/>
    </source>
</evidence>
<evidence type="ECO:0000259" key="18">
    <source>
        <dbReference type="PROSITE" id="PS50261"/>
    </source>
</evidence>
<dbReference type="InterPro" id="IPR017981">
    <property type="entry name" value="GPCR_2-like_7TM"/>
</dbReference>
<evidence type="ECO:0000256" key="6">
    <source>
        <dbReference type="ARBA" id="ARBA00022737"/>
    </source>
</evidence>
<dbReference type="Pfam" id="PF07645">
    <property type="entry name" value="EGF_CA"/>
    <property type="match status" value="2"/>
</dbReference>
<dbReference type="GO" id="GO:0007186">
    <property type="term" value="P:G protein-coupled receptor signaling pathway"/>
    <property type="evidence" value="ECO:0000318"/>
    <property type="project" value="GO_Central"/>
</dbReference>
<keyword evidence="10 14" id="KW-0472">Membrane</keyword>
<dbReference type="SMART" id="SM00181">
    <property type="entry name" value="EGF"/>
    <property type="match status" value="3"/>
</dbReference>
<dbReference type="FunFam" id="2.10.25.10:FF:000666">
    <property type="entry name" value="nidogen-1"/>
    <property type="match status" value="1"/>
</dbReference>
<dbReference type="Bgee" id="ENSACAG00000010832">
    <property type="expression patterns" value="Expressed in adrenal gland and 9 other cell types or tissues"/>
</dbReference>
<dbReference type="AlphaFoldDB" id="G1KKJ9"/>
<dbReference type="InterPro" id="IPR000742">
    <property type="entry name" value="EGF"/>
</dbReference>
<dbReference type="CDD" id="cd00053">
    <property type="entry name" value="EGF"/>
    <property type="match status" value="1"/>
</dbReference>
<keyword evidence="8" id="KW-0130">Cell adhesion</keyword>
<evidence type="ECO:0000256" key="3">
    <source>
        <dbReference type="ARBA" id="ARBA00022536"/>
    </source>
</evidence>
<keyword evidence="5 15" id="KW-0732">Signal</keyword>
<keyword evidence="12" id="KW-0325">Glycoprotein</keyword>
<feature type="domain" description="EGF-like" evidence="16">
    <location>
        <begin position="102"/>
        <end position="140"/>
    </location>
</feature>
<dbReference type="FunFam" id="2.10.25.10:FF:000005">
    <property type="entry name" value="Fibrillin 2"/>
    <property type="match status" value="1"/>
</dbReference>
<dbReference type="FunFam" id="1.20.1070.10:FF:000136">
    <property type="entry name" value="Adhesion G protein-coupled receptor E5"/>
    <property type="match status" value="1"/>
</dbReference>
<dbReference type="Gene3D" id="2.60.220.50">
    <property type="match status" value="1"/>
</dbReference>
<dbReference type="PROSITE" id="PS00650">
    <property type="entry name" value="G_PROTEIN_RECEP_F2_2"/>
    <property type="match status" value="1"/>
</dbReference>
<evidence type="ECO:0000256" key="7">
    <source>
        <dbReference type="ARBA" id="ARBA00022837"/>
    </source>
</evidence>
<dbReference type="GO" id="GO:0005886">
    <property type="term" value="C:plasma membrane"/>
    <property type="evidence" value="ECO:0000318"/>
    <property type="project" value="GO_Central"/>
</dbReference>
<dbReference type="eggNOG" id="KOG4193">
    <property type="taxonomic scope" value="Eukaryota"/>
</dbReference>
<feature type="transmembrane region" description="Helical" evidence="14">
    <location>
        <begin position="689"/>
        <end position="712"/>
    </location>
</feature>
<evidence type="ECO:0000256" key="12">
    <source>
        <dbReference type="ARBA" id="ARBA00023180"/>
    </source>
</evidence>
<evidence type="ECO:0000256" key="1">
    <source>
        <dbReference type="ARBA" id="ARBA00004651"/>
    </source>
</evidence>
<feature type="chain" id="PRO_5032401150" evidence="15">
    <location>
        <begin position="26"/>
        <end position="786"/>
    </location>
</feature>
<keyword evidence="11" id="KW-1015">Disulfide bond</keyword>
<reference evidence="19" key="3">
    <citation type="submission" date="2025-09" db="UniProtKB">
        <authorList>
            <consortium name="Ensembl"/>
        </authorList>
    </citation>
    <scope>IDENTIFICATION</scope>
</reference>
<dbReference type="Ensembl" id="ENSACAT00000010834.4">
    <property type="protein sequence ID" value="ENSACAP00000010615.4"/>
    <property type="gene ID" value="ENSACAG00000010832.4"/>
</dbReference>
<feature type="transmembrane region" description="Helical" evidence="14">
    <location>
        <begin position="577"/>
        <end position="597"/>
    </location>
</feature>
<dbReference type="InterPro" id="IPR001881">
    <property type="entry name" value="EGF-like_Ca-bd_dom"/>
</dbReference>
<dbReference type="PROSITE" id="PS00010">
    <property type="entry name" value="ASX_HYDROXYL"/>
    <property type="match status" value="2"/>
</dbReference>
<gene>
    <name evidence="19" type="primary">ADGRE5</name>
</gene>
<dbReference type="MEROPS" id="P02.001"/>
<dbReference type="InterPro" id="IPR000832">
    <property type="entry name" value="GPCR_2_secretin-like"/>
</dbReference>
<keyword evidence="20" id="KW-1185">Reference proteome</keyword>
<keyword evidence="7" id="KW-0106">Calcium</keyword>
<organism evidence="19 20">
    <name type="scientific">Anolis carolinensis</name>
    <name type="common">Green anole</name>
    <name type="synonym">American chameleon</name>
    <dbReference type="NCBI Taxonomy" id="28377"/>
    <lineage>
        <taxon>Eukaryota</taxon>
        <taxon>Metazoa</taxon>
        <taxon>Chordata</taxon>
        <taxon>Craniata</taxon>
        <taxon>Vertebrata</taxon>
        <taxon>Euteleostomi</taxon>
        <taxon>Lepidosauria</taxon>
        <taxon>Squamata</taxon>
        <taxon>Bifurcata</taxon>
        <taxon>Unidentata</taxon>
        <taxon>Episquamata</taxon>
        <taxon>Toxicofera</taxon>
        <taxon>Iguania</taxon>
        <taxon>Dactyloidae</taxon>
        <taxon>Anolis</taxon>
    </lineage>
</organism>
<sequence>MVPTPRLLLALGLLIIRIHFTAVAQDENCCDYYEKDGNCTEGCEPCPSGDFCCAINICQKSEIKCGSHATCKNRCGDYICECLKGFSPNTTFKNSTENNCKDIDECQKNASICGPNGSCINIIGDYHCKCKPGFAKSIKDDKKLCKDINECGDKNCCDPTATCENTIGSYKCICPTGHFKYNDAVRGGRNAIKCKAISIPAPSDHNCSDGQIFLCNFTTEVRHLYNSSLNMRTSGDVEIVLKSLLALLDSLMSLMKTASKVERHNTVTEMMKSVEDFLRVLAFALPSGLSSVSSETTELAMYIRGAGSQNQSSAQLVQNETQMELNWDAASKEGEAFSLAGLLTYHGLEHMMSDARVEGEEWEQVGKSPEWLQEVRKPSYKVLSRVAAAFVGHNETKLLNSPVTVSFNHQKPDWKPGMKVICAFWKPVNGSGHWSEKGCTRLTSTDSQTVCQCTHMTSFAVLMAFYDIEDQGLDVITKVGLVVSLVCLFLSILTFLFCRAIRGIRTTIHLHLCLALFTADVIFLLGARNPSNMIACAIVAGLLHYSFLSVFCWMLLEGVELYLMVVQVFKTHSLKHWHIFLVGYGLPAVLVGISAAINSKGYGNKNCWLTRDGGFLWSFLGPVSLIIMVNAIVFVVTVWKLSEKFADINPNMGKLKKERVLTITAIAQLCILGTTWIFGMFQFSDHTLVMSYIFTILNSLQGLFIFLLHCLLNKQVRDEYYRCFCKFNKDHSSDKYSDMSSTAGSNTLRLRRILTATKITQMECNGGKDSIQSFLMSWKRKLPGVE</sequence>
<keyword evidence="6" id="KW-0677">Repeat</keyword>
<dbReference type="PROSITE" id="PS50026">
    <property type="entry name" value="EGF_3"/>
    <property type="match status" value="1"/>
</dbReference>
<feature type="transmembrane region" description="Helical" evidence="14">
    <location>
        <begin position="617"/>
        <end position="639"/>
    </location>
</feature>
<keyword evidence="4 14" id="KW-0812">Transmembrane</keyword>
<dbReference type="Pfam" id="PF01825">
    <property type="entry name" value="GPS"/>
    <property type="match status" value="1"/>
</dbReference>
<feature type="domain" description="G-protein coupled receptors family 2 profile 2" evidence="18">
    <location>
        <begin position="473"/>
        <end position="713"/>
    </location>
</feature>
<feature type="transmembrane region" description="Helical" evidence="14">
    <location>
        <begin position="479"/>
        <end position="501"/>
    </location>
</feature>
<feature type="signal peptide" evidence="15">
    <location>
        <begin position="1"/>
        <end position="25"/>
    </location>
</feature>
<dbReference type="InterPro" id="IPR018097">
    <property type="entry name" value="EGF_Ca-bd_CS"/>
</dbReference>
<dbReference type="SUPFAM" id="SSF81321">
    <property type="entry name" value="Family A G protein-coupled receptor-like"/>
    <property type="match status" value="1"/>
</dbReference>
<comment type="caution">
    <text evidence="13">Lacks conserved residue(s) required for the propagation of feature annotation.</text>
</comment>
<evidence type="ECO:0000256" key="10">
    <source>
        <dbReference type="ARBA" id="ARBA00023136"/>
    </source>
</evidence>
<dbReference type="GO" id="GO:0007166">
    <property type="term" value="P:cell surface receptor signaling pathway"/>
    <property type="evidence" value="ECO:0007669"/>
    <property type="project" value="InterPro"/>
</dbReference>
<evidence type="ECO:0000259" key="17">
    <source>
        <dbReference type="PROSITE" id="PS50221"/>
    </source>
</evidence>
<dbReference type="CDD" id="cd00054">
    <property type="entry name" value="EGF_CA"/>
    <property type="match status" value="2"/>
</dbReference>
<dbReference type="SUPFAM" id="SSF57196">
    <property type="entry name" value="EGF/Laminin"/>
    <property type="match status" value="2"/>
</dbReference>
<dbReference type="Proteomes" id="UP000001646">
    <property type="component" value="Chromosome 2"/>
</dbReference>
<dbReference type="Gene3D" id="1.20.1070.10">
    <property type="entry name" value="Rhodopsin 7-helix transmembrane proteins"/>
    <property type="match status" value="1"/>
</dbReference>
<dbReference type="InterPro" id="IPR000152">
    <property type="entry name" value="EGF-type_Asp/Asn_hydroxyl_site"/>
</dbReference>
<reference evidence="19" key="2">
    <citation type="submission" date="2025-08" db="UniProtKB">
        <authorList>
            <consortium name="Ensembl"/>
        </authorList>
    </citation>
    <scope>IDENTIFICATION</scope>
</reference>
<dbReference type="PANTHER" id="PTHR12011:SF348">
    <property type="entry name" value="ADHESION G PROTEIN-COUPLED RECEPTOR E5"/>
    <property type="match status" value="1"/>
</dbReference>
<dbReference type="InterPro" id="IPR003056">
    <property type="entry name" value="GPCR_2_ADGRE2_ADGRE5"/>
</dbReference>
<dbReference type="InterPro" id="IPR017983">
    <property type="entry name" value="GPCR_2_secretin-like_CS"/>
</dbReference>
<dbReference type="PRINTS" id="PR00249">
    <property type="entry name" value="GPCRSECRETIN"/>
</dbReference>
<dbReference type="SMART" id="SM00303">
    <property type="entry name" value="GPS"/>
    <property type="match status" value="1"/>
</dbReference>
<dbReference type="PANTHER" id="PTHR12011">
    <property type="entry name" value="ADHESION G-PROTEIN COUPLED RECEPTOR"/>
    <property type="match status" value="1"/>
</dbReference>
<evidence type="ECO:0000256" key="13">
    <source>
        <dbReference type="PROSITE-ProRule" id="PRU00076"/>
    </source>
</evidence>
<comment type="subcellular location">
    <subcellularLocation>
        <location evidence="1">Cell membrane</location>
        <topology evidence="1">Multi-pass membrane protein</topology>
    </subcellularLocation>
</comment>
<evidence type="ECO:0000313" key="19">
    <source>
        <dbReference type="Ensembl" id="ENSACAP00000010615.4"/>
    </source>
</evidence>
<dbReference type="GO" id="GO:0007155">
    <property type="term" value="P:cell adhesion"/>
    <property type="evidence" value="ECO:0007669"/>
    <property type="project" value="UniProtKB-KW"/>
</dbReference>
<evidence type="ECO:0000256" key="9">
    <source>
        <dbReference type="ARBA" id="ARBA00022989"/>
    </source>
</evidence>
<dbReference type="HOGENOM" id="CLU_002753_3_7_1"/>
<dbReference type="CDD" id="cd15438">
    <property type="entry name" value="7tmB2_CD97"/>
    <property type="match status" value="1"/>
</dbReference>
<dbReference type="InterPro" id="IPR057244">
    <property type="entry name" value="GAIN_B"/>
</dbReference>
<reference evidence="19 20" key="1">
    <citation type="submission" date="2009-12" db="EMBL/GenBank/DDBJ databases">
        <title>The Genome Sequence of Anolis carolinensis (Green Anole Lizard).</title>
        <authorList>
            <consortium name="The Genome Sequencing Platform"/>
            <person name="Di Palma F."/>
            <person name="Alfoldi J."/>
            <person name="Heiman D."/>
            <person name="Young S."/>
            <person name="Grabherr M."/>
            <person name="Johnson J."/>
            <person name="Lander E.S."/>
            <person name="Lindblad-Toh K."/>
        </authorList>
    </citation>
    <scope>NUCLEOTIDE SEQUENCE [LARGE SCALE GENOMIC DNA]</scope>
    <source>
        <strain evidence="19 20">JBL SC #1</strain>
    </source>
</reference>
<dbReference type="Pfam" id="PF00002">
    <property type="entry name" value="7tm_2"/>
    <property type="match status" value="1"/>
</dbReference>
<dbReference type="InterPro" id="IPR049883">
    <property type="entry name" value="NOTCH1_EGF-like"/>
</dbReference>
<keyword evidence="2" id="KW-1003">Cell membrane</keyword>
<dbReference type="PRINTS" id="PR01278">
    <property type="entry name" value="CD97PROTEIN"/>
</dbReference>
<dbReference type="GO" id="GO:0004930">
    <property type="term" value="F:G protein-coupled receptor activity"/>
    <property type="evidence" value="ECO:0000318"/>
    <property type="project" value="GO_Central"/>
</dbReference>
<dbReference type="SMART" id="SM00179">
    <property type="entry name" value="EGF_CA"/>
    <property type="match status" value="3"/>
</dbReference>
<evidence type="ECO:0000256" key="8">
    <source>
        <dbReference type="ARBA" id="ARBA00022889"/>
    </source>
</evidence>
<keyword evidence="3 13" id="KW-0245">EGF-like domain</keyword>
<evidence type="ECO:0000256" key="15">
    <source>
        <dbReference type="SAM" id="SignalP"/>
    </source>
</evidence>
<evidence type="ECO:0000256" key="5">
    <source>
        <dbReference type="ARBA" id="ARBA00022729"/>
    </source>
</evidence>
<dbReference type="GO" id="GO:0005509">
    <property type="term" value="F:calcium ion binding"/>
    <property type="evidence" value="ECO:0007669"/>
    <property type="project" value="InterPro"/>
</dbReference>
<feature type="domain" description="GAIN-B" evidence="17">
    <location>
        <begin position="288"/>
        <end position="469"/>
    </location>
</feature>
<dbReference type="GeneTree" id="ENSGT00940000160578"/>
<keyword evidence="9 14" id="KW-1133">Transmembrane helix</keyword>
<dbReference type="InterPro" id="IPR046338">
    <property type="entry name" value="GAIN_dom_sf"/>
</dbReference>
<name>G1KKJ9_ANOCA</name>
<dbReference type="PROSITE" id="PS50261">
    <property type="entry name" value="G_PROTEIN_RECEP_F2_4"/>
    <property type="match status" value="1"/>
</dbReference>
<evidence type="ECO:0000256" key="11">
    <source>
        <dbReference type="ARBA" id="ARBA00023157"/>
    </source>
</evidence>
<dbReference type="InterPro" id="IPR000203">
    <property type="entry name" value="GPS"/>
</dbReference>
<dbReference type="Gene3D" id="2.10.25.10">
    <property type="entry name" value="Laminin"/>
    <property type="match status" value="3"/>
</dbReference>
<proteinExistence type="predicted"/>
<evidence type="ECO:0000259" key="16">
    <source>
        <dbReference type="PROSITE" id="PS50026"/>
    </source>
</evidence>
<evidence type="ECO:0000256" key="2">
    <source>
        <dbReference type="ARBA" id="ARBA00022475"/>
    </source>
</evidence>